<reference evidence="8" key="1">
    <citation type="journal article" date="2014" name="Int. J. Syst. Evol. Microbiol.">
        <title>Complete genome sequence of Corynebacterium casei LMG S-19264T (=DSM 44701T), isolated from a smear-ripened cheese.</title>
        <authorList>
            <consortium name="US DOE Joint Genome Institute (JGI-PGF)"/>
            <person name="Walter F."/>
            <person name="Albersmeier A."/>
            <person name="Kalinowski J."/>
            <person name="Ruckert C."/>
        </authorList>
    </citation>
    <scope>NUCLEOTIDE SEQUENCE</scope>
    <source>
        <strain evidence="8">CGMCC 1.3617</strain>
    </source>
</reference>
<dbReference type="SMART" id="SM00345">
    <property type="entry name" value="HTH_GNTR"/>
    <property type="match status" value="1"/>
</dbReference>
<evidence type="ECO:0000256" key="1">
    <source>
        <dbReference type="ARBA" id="ARBA00005384"/>
    </source>
</evidence>
<gene>
    <name evidence="8" type="ORF">GCM10011320_26520</name>
</gene>
<dbReference type="CDD" id="cd07377">
    <property type="entry name" value="WHTH_GntR"/>
    <property type="match status" value="1"/>
</dbReference>
<dbReference type="Gene3D" id="1.10.10.10">
    <property type="entry name" value="Winged helix-like DNA-binding domain superfamily/Winged helix DNA-binding domain"/>
    <property type="match status" value="1"/>
</dbReference>
<proteinExistence type="inferred from homology"/>
<comment type="caution">
    <text evidence="8">The sequence shown here is derived from an EMBL/GenBank/DDBJ whole genome shotgun (WGS) entry which is preliminary data.</text>
</comment>
<dbReference type="PANTHER" id="PTHR46577">
    <property type="entry name" value="HTH-TYPE TRANSCRIPTIONAL REGULATORY PROTEIN GABR"/>
    <property type="match status" value="1"/>
</dbReference>
<dbReference type="AlphaFoldDB" id="A0A917NQ07"/>
<evidence type="ECO:0000256" key="3">
    <source>
        <dbReference type="ARBA" id="ARBA00023015"/>
    </source>
</evidence>
<comment type="similarity">
    <text evidence="1">In the C-terminal section; belongs to the class-I pyridoxal-phosphate-dependent aminotransferase family.</text>
</comment>
<dbReference type="InterPro" id="IPR036390">
    <property type="entry name" value="WH_DNA-bd_sf"/>
</dbReference>
<dbReference type="EMBL" id="BMKW01000006">
    <property type="protein sequence ID" value="GGJ17911.1"/>
    <property type="molecule type" value="Genomic_DNA"/>
</dbReference>
<reference evidence="8" key="2">
    <citation type="submission" date="2020-09" db="EMBL/GenBank/DDBJ databases">
        <authorList>
            <person name="Sun Q."/>
            <person name="Zhou Y."/>
        </authorList>
    </citation>
    <scope>NUCLEOTIDE SEQUENCE</scope>
    <source>
        <strain evidence="8">CGMCC 1.3617</strain>
    </source>
</reference>
<dbReference type="InterPro" id="IPR004839">
    <property type="entry name" value="Aminotransferase_I/II_large"/>
</dbReference>
<evidence type="ECO:0000313" key="9">
    <source>
        <dbReference type="Proteomes" id="UP000661507"/>
    </source>
</evidence>
<dbReference type="GO" id="GO:0030170">
    <property type="term" value="F:pyridoxal phosphate binding"/>
    <property type="evidence" value="ECO:0007669"/>
    <property type="project" value="InterPro"/>
</dbReference>
<dbReference type="InterPro" id="IPR036388">
    <property type="entry name" value="WH-like_DNA-bd_sf"/>
</dbReference>
<name>A0A917NQ07_9PROT</name>
<keyword evidence="9" id="KW-1185">Reference proteome</keyword>
<dbReference type="Pfam" id="PF00392">
    <property type="entry name" value="GntR"/>
    <property type="match status" value="1"/>
</dbReference>
<dbReference type="PANTHER" id="PTHR46577:SF1">
    <property type="entry name" value="HTH-TYPE TRANSCRIPTIONAL REGULATORY PROTEIN GABR"/>
    <property type="match status" value="1"/>
</dbReference>
<evidence type="ECO:0000256" key="2">
    <source>
        <dbReference type="ARBA" id="ARBA00022898"/>
    </source>
</evidence>
<dbReference type="CDD" id="cd00609">
    <property type="entry name" value="AAT_like"/>
    <property type="match status" value="1"/>
</dbReference>
<dbReference type="GO" id="GO:0003700">
    <property type="term" value="F:DNA-binding transcription factor activity"/>
    <property type="evidence" value="ECO:0007669"/>
    <property type="project" value="InterPro"/>
</dbReference>
<dbReference type="Pfam" id="PF00155">
    <property type="entry name" value="Aminotran_1_2"/>
    <property type="match status" value="1"/>
</dbReference>
<keyword evidence="5" id="KW-0804">Transcription</keyword>
<dbReference type="SUPFAM" id="SSF53383">
    <property type="entry name" value="PLP-dependent transferases"/>
    <property type="match status" value="1"/>
</dbReference>
<keyword evidence="3" id="KW-0805">Transcription regulation</keyword>
<dbReference type="PROSITE" id="PS50949">
    <property type="entry name" value="HTH_GNTR"/>
    <property type="match status" value="1"/>
</dbReference>
<keyword evidence="4" id="KW-0238">DNA-binding</keyword>
<keyword evidence="2" id="KW-0663">Pyridoxal phosphate</keyword>
<dbReference type="InterPro" id="IPR000524">
    <property type="entry name" value="Tscrpt_reg_HTH_GntR"/>
</dbReference>
<dbReference type="SUPFAM" id="SSF46785">
    <property type="entry name" value="Winged helix' DNA-binding domain"/>
    <property type="match status" value="1"/>
</dbReference>
<feature type="domain" description="HTH gntR-type" evidence="7">
    <location>
        <begin position="18"/>
        <end position="86"/>
    </location>
</feature>
<feature type="region of interest" description="Disordered" evidence="6">
    <location>
        <begin position="87"/>
        <end position="108"/>
    </location>
</feature>
<dbReference type="RefSeq" id="WP_188967530.1">
    <property type="nucleotide sequence ID" value="NZ_BMKW01000006.1"/>
</dbReference>
<evidence type="ECO:0000259" key="7">
    <source>
        <dbReference type="PROSITE" id="PS50949"/>
    </source>
</evidence>
<dbReference type="InterPro" id="IPR015424">
    <property type="entry name" value="PyrdxlP-dep_Trfase"/>
</dbReference>
<organism evidence="8 9">
    <name type="scientific">Neoroseomonas lacus</name>
    <dbReference type="NCBI Taxonomy" id="287609"/>
    <lineage>
        <taxon>Bacteria</taxon>
        <taxon>Pseudomonadati</taxon>
        <taxon>Pseudomonadota</taxon>
        <taxon>Alphaproteobacteria</taxon>
        <taxon>Acetobacterales</taxon>
        <taxon>Acetobacteraceae</taxon>
        <taxon>Neoroseomonas</taxon>
    </lineage>
</organism>
<dbReference type="Gene3D" id="3.40.640.10">
    <property type="entry name" value="Type I PLP-dependent aspartate aminotransferase-like (Major domain)"/>
    <property type="match status" value="1"/>
</dbReference>
<evidence type="ECO:0000313" key="8">
    <source>
        <dbReference type="EMBL" id="GGJ17911.1"/>
    </source>
</evidence>
<dbReference type="InterPro" id="IPR051446">
    <property type="entry name" value="HTH_trans_reg/aminotransferase"/>
</dbReference>
<dbReference type="GO" id="GO:0003677">
    <property type="term" value="F:DNA binding"/>
    <property type="evidence" value="ECO:0007669"/>
    <property type="project" value="UniProtKB-KW"/>
</dbReference>
<evidence type="ECO:0000256" key="4">
    <source>
        <dbReference type="ARBA" id="ARBA00023125"/>
    </source>
</evidence>
<dbReference type="Proteomes" id="UP000661507">
    <property type="component" value="Unassembled WGS sequence"/>
</dbReference>
<evidence type="ECO:0000256" key="5">
    <source>
        <dbReference type="ARBA" id="ARBA00023163"/>
    </source>
</evidence>
<accession>A0A917NQ07</accession>
<sequence length="465" mass="49087">MNGAAPSGWVPVLNRSAGPLYRVIADAIAADIATGHLPDGARLPPQRALADRLGIDFTTVSRAYAEAARRGLVRSRVGQGTFVIATAPSTGRDTPDAAPVDTSMNLPPRLQDADIRRRLWSGFEALEKAGGLDLLQRYQEPGGGPADRMAGAGWLAPRLPNVGRDRLLVCPGTQAALLATVTTLAQPGDTILTEALTYPGFRSLAGQFHFRLAGVAMDDEGLLPEALDEACRRERPKALYCTPTLHNPTTATMSLARRGAIVAVARRHALPIIEDDAYGALPRQPLPPLAALAPELGYHVAGLSKTLSPALRIAYLVVPDARVAQRVAIGIRAASGMASPLTAAAATRWIQDGTAAAVLEAIRSETAERRALVARHLPATNAACHPESFHLWLHLPPGWARGIFAARLHAAGIGVVMSDAFALTDPPEAVRIGLGAPGPREALDRGLERIVDLLDQPPALSAMVV</sequence>
<dbReference type="InterPro" id="IPR015421">
    <property type="entry name" value="PyrdxlP-dep_Trfase_major"/>
</dbReference>
<evidence type="ECO:0000256" key="6">
    <source>
        <dbReference type="SAM" id="MobiDB-lite"/>
    </source>
</evidence>
<protein>
    <submittedName>
        <fullName evidence="8">GntR family transcriptional regulator</fullName>
    </submittedName>
</protein>